<comment type="caution">
    <text evidence="1">The sequence shown here is derived from an EMBL/GenBank/DDBJ whole genome shotgun (WGS) entry which is preliminary data.</text>
</comment>
<name>A0A542ZLH9_9MICO</name>
<dbReference type="InterPro" id="IPR007849">
    <property type="entry name" value="ATP10"/>
</dbReference>
<accession>A0A542ZLH9</accession>
<evidence type="ECO:0000313" key="1">
    <source>
        <dbReference type="EMBL" id="TQL61213.1"/>
    </source>
</evidence>
<dbReference type="AlphaFoldDB" id="A0A542ZLH9"/>
<dbReference type="Proteomes" id="UP000319514">
    <property type="component" value="Unassembled WGS sequence"/>
</dbReference>
<dbReference type="PANTHER" id="PTHR28106">
    <property type="entry name" value="MITOCHONDRIAL ATPASE COMPLEX SUBUNIT ATP10"/>
    <property type="match status" value="1"/>
</dbReference>
<proteinExistence type="predicted"/>
<sequence>MDAATFPQLTARDLDGREVALPAGLPGELTVVLVAFRRSHQALVDSWVPWLEARMAMDSRLRVVELPVLALHWAPGRAAIDGGMAAAIPDRAVRRRTLTVYTDVRRVTAALGIEDRETITVCLVDRSGRVWWKGSGGFDRASAAALEAAVPDDLEATGALPGVEQFGFDFDPRFRLVLAAVGATPTTSHVTVAPDRVLACLGPWSVSVHPHDVRDVSVTGPYHWYRGIGIRLSLADRGLTFGTTYARGVCLDLHAPVRGPLPLLRHPNLTLTVAEPERLAASVRRAAGLA</sequence>
<dbReference type="OrthoDB" id="191189at2"/>
<organism evidence="1 2">
    <name type="scientific">Oryzihumus leptocrescens</name>
    <dbReference type="NCBI Taxonomy" id="297536"/>
    <lineage>
        <taxon>Bacteria</taxon>
        <taxon>Bacillati</taxon>
        <taxon>Actinomycetota</taxon>
        <taxon>Actinomycetes</taxon>
        <taxon>Micrococcales</taxon>
        <taxon>Intrasporangiaceae</taxon>
        <taxon>Oryzihumus</taxon>
    </lineage>
</organism>
<keyword evidence="2" id="KW-1185">Reference proteome</keyword>
<dbReference type="EMBL" id="VFOQ01000001">
    <property type="protein sequence ID" value="TQL61213.1"/>
    <property type="molecule type" value="Genomic_DNA"/>
</dbReference>
<evidence type="ECO:0000313" key="2">
    <source>
        <dbReference type="Proteomes" id="UP000319514"/>
    </source>
</evidence>
<gene>
    <name evidence="1" type="ORF">FB474_2620</name>
</gene>
<dbReference type="RefSeq" id="WP_141789029.1">
    <property type="nucleotide sequence ID" value="NZ_BAAAKX010000001.1"/>
</dbReference>
<protein>
    <submittedName>
        <fullName evidence="1">Uncharacterized protein</fullName>
    </submittedName>
</protein>
<dbReference type="PANTHER" id="PTHR28106:SF1">
    <property type="entry name" value="MITOCHONDRIAL ATPASE COMPLEX SUBUNIT ATP10"/>
    <property type="match status" value="1"/>
</dbReference>
<reference evidence="1 2" key="1">
    <citation type="submission" date="2019-06" db="EMBL/GenBank/DDBJ databases">
        <title>Sequencing the genomes of 1000 actinobacteria strains.</title>
        <authorList>
            <person name="Klenk H.-P."/>
        </authorList>
    </citation>
    <scope>NUCLEOTIDE SEQUENCE [LARGE SCALE GENOMIC DNA]</scope>
    <source>
        <strain evidence="1 2">DSM 18082</strain>
    </source>
</reference>